<sequence length="157" mass="18360">MLEINSFLLIENLNINKKQILYQNLSYSFYVITEFNLNNNKINIERSKEILRNKTQHLGNEIYRQTCISKNNRLKEVRENHTPEENVRTYLHRADVKPVSTNRKNVIIVKIPVLTENSSKRSESLIKNIGPASLFSTLFGLFFHCIGPWFCRCTGDN</sequence>
<proteinExistence type="predicted"/>
<dbReference type="AlphaFoldDB" id="A0A0K0G5M5"/>
<accession>A0A0K0G5M5</accession>
<evidence type="ECO:0000313" key="2">
    <source>
        <dbReference type="WBParaSite" id="SVE_2004600.1"/>
    </source>
</evidence>
<keyword evidence="1" id="KW-1185">Reference proteome</keyword>
<dbReference type="WBParaSite" id="SVE_2004600.1">
    <property type="protein sequence ID" value="SVE_2004600.1"/>
    <property type="gene ID" value="SVE_2004600"/>
</dbReference>
<reference evidence="2" key="2">
    <citation type="submission" date="2015-08" db="UniProtKB">
        <authorList>
            <consortium name="WormBaseParasite"/>
        </authorList>
    </citation>
    <scope>IDENTIFICATION</scope>
</reference>
<organism evidence="1 2">
    <name type="scientific">Strongyloides venezuelensis</name>
    <name type="common">Threadworm</name>
    <dbReference type="NCBI Taxonomy" id="75913"/>
    <lineage>
        <taxon>Eukaryota</taxon>
        <taxon>Metazoa</taxon>
        <taxon>Ecdysozoa</taxon>
        <taxon>Nematoda</taxon>
        <taxon>Chromadorea</taxon>
        <taxon>Rhabditida</taxon>
        <taxon>Tylenchina</taxon>
        <taxon>Panagrolaimomorpha</taxon>
        <taxon>Strongyloidoidea</taxon>
        <taxon>Strongyloididae</taxon>
        <taxon>Strongyloides</taxon>
    </lineage>
</organism>
<evidence type="ECO:0000313" key="1">
    <source>
        <dbReference type="Proteomes" id="UP000035680"/>
    </source>
</evidence>
<name>A0A0K0G5M5_STRVS</name>
<dbReference type="Proteomes" id="UP000035680">
    <property type="component" value="Unassembled WGS sequence"/>
</dbReference>
<protein>
    <submittedName>
        <fullName evidence="2">PIR Superfamily Protein</fullName>
    </submittedName>
</protein>
<reference evidence="1" key="1">
    <citation type="submission" date="2014-07" db="EMBL/GenBank/DDBJ databases">
        <authorList>
            <person name="Martin A.A"/>
            <person name="De Silva N."/>
        </authorList>
    </citation>
    <scope>NUCLEOTIDE SEQUENCE</scope>
</reference>